<protein>
    <submittedName>
        <fullName evidence="4">Pilus assembly protein TadE</fullName>
    </submittedName>
</protein>
<gene>
    <name evidence="4" type="ORF">C0Z18_06365</name>
</gene>
<dbReference type="OrthoDB" id="6165442at2"/>
<dbReference type="Proteomes" id="UP000235616">
    <property type="component" value="Unassembled WGS sequence"/>
</dbReference>
<comment type="caution">
    <text evidence="4">The sequence shown here is derived from an EMBL/GenBank/DDBJ whole genome shotgun (WGS) entry which is preliminary data.</text>
</comment>
<accession>A0A2N7VYC1</accession>
<dbReference type="Pfam" id="PF07811">
    <property type="entry name" value="TadE"/>
    <property type="match status" value="1"/>
</dbReference>
<name>A0A2N7VYC1_9BURK</name>
<sequence>MNNRLPTHTGSHATHRASGQAGHRRAQRRREKGSVVVEFALLLPLLLVITFGIIEFSIALYDKAVITNASREAARAGIVYASPQLTTTQIQAVATNYCSNYLISLGSKPTPTVTVSHPSGTTSGKPLTVTVSYGYTSLGMSAFVDPMPSLLSMNATTTMNYE</sequence>
<proteinExistence type="predicted"/>
<keyword evidence="2" id="KW-1133">Transmembrane helix</keyword>
<evidence type="ECO:0000256" key="2">
    <source>
        <dbReference type="SAM" id="Phobius"/>
    </source>
</evidence>
<feature type="transmembrane region" description="Helical" evidence="2">
    <location>
        <begin position="35"/>
        <end position="61"/>
    </location>
</feature>
<evidence type="ECO:0000313" key="4">
    <source>
        <dbReference type="EMBL" id="PMS22128.1"/>
    </source>
</evidence>
<keyword evidence="2" id="KW-0472">Membrane</keyword>
<feature type="domain" description="TadE-like" evidence="3">
    <location>
        <begin position="33"/>
        <end position="75"/>
    </location>
</feature>
<reference evidence="4 5" key="1">
    <citation type="submission" date="2018-01" db="EMBL/GenBank/DDBJ databases">
        <title>Whole genome analyses suggest that Burkholderia sensu lato contains two further novel genera in the rhizoxinica-symbiotica group Mycetohabitans gen. nov., and Trinickia gen. nov.: implications for the evolution of diazotrophy and nodulation in the Burkholderiaceae.</title>
        <authorList>
            <person name="Estrada-de los Santos P."/>
            <person name="Palmer M."/>
            <person name="Chavez-Ramirez B."/>
            <person name="Beukes C."/>
            <person name="Steenkamp E.T."/>
            <person name="Hirsch A.M."/>
            <person name="Manyaka P."/>
            <person name="Maluk M."/>
            <person name="Lafos M."/>
            <person name="Crook M."/>
            <person name="Gross E."/>
            <person name="Simon M.F."/>
            <person name="Bueno dos Reis Junior F."/>
            <person name="Poole P.S."/>
            <person name="Venter S.N."/>
            <person name="James E.K."/>
        </authorList>
    </citation>
    <scope>NUCLEOTIDE SEQUENCE [LARGE SCALE GENOMIC DNA]</scope>
    <source>
        <strain evidence="4 5">GIMN1.004</strain>
    </source>
</reference>
<keyword evidence="2" id="KW-0812">Transmembrane</keyword>
<dbReference type="RefSeq" id="WP_102644528.1">
    <property type="nucleotide sequence ID" value="NZ_PNYA01000004.1"/>
</dbReference>
<dbReference type="EMBL" id="PNYA01000004">
    <property type="protein sequence ID" value="PMS22128.1"/>
    <property type="molecule type" value="Genomic_DNA"/>
</dbReference>
<keyword evidence="5" id="KW-1185">Reference proteome</keyword>
<evidence type="ECO:0000313" key="5">
    <source>
        <dbReference type="Proteomes" id="UP000235616"/>
    </source>
</evidence>
<feature type="region of interest" description="Disordered" evidence="1">
    <location>
        <begin position="1"/>
        <end position="29"/>
    </location>
</feature>
<organism evidence="4 5">
    <name type="scientific">Trinickia dabaoshanensis</name>
    <dbReference type="NCBI Taxonomy" id="564714"/>
    <lineage>
        <taxon>Bacteria</taxon>
        <taxon>Pseudomonadati</taxon>
        <taxon>Pseudomonadota</taxon>
        <taxon>Betaproteobacteria</taxon>
        <taxon>Burkholderiales</taxon>
        <taxon>Burkholderiaceae</taxon>
        <taxon>Trinickia</taxon>
    </lineage>
</organism>
<evidence type="ECO:0000256" key="1">
    <source>
        <dbReference type="SAM" id="MobiDB-lite"/>
    </source>
</evidence>
<dbReference type="InterPro" id="IPR012495">
    <property type="entry name" value="TadE-like_dom"/>
</dbReference>
<evidence type="ECO:0000259" key="3">
    <source>
        <dbReference type="Pfam" id="PF07811"/>
    </source>
</evidence>
<dbReference type="AlphaFoldDB" id="A0A2N7VYC1"/>
<feature type="compositionally biased region" description="Polar residues" evidence="1">
    <location>
        <begin position="1"/>
        <end position="12"/>
    </location>
</feature>